<dbReference type="EMBL" id="KN717526">
    <property type="protein sequence ID" value="KJH40220.1"/>
    <property type="molecule type" value="Genomic_DNA"/>
</dbReference>
<dbReference type="OrthoDB" id="515064at2759"/>
<dbReference type="Pfam" id="PF04855">
    <property type="entry name" value="SNF5"/>
    <property type="match status" value="1"/>
</dbReference>
<dbReference type="CDD" id="cd21086">
    <property type="entry name" value="WH_NTD_SMARCB1"/>
    <property type="match status" value="1"/>
</dbReference>
<dbReference type="AlphaFoldDB" id="A0A0D8X6R3"/>
<evidence type="ECO:0000256" key="3">
    <source>
        <dbReference type="ARBA" id="ARBA00023015"/>
    </source>
</evidence>
<name>A0A0D8X6R3_DICVI</name>
<dbReference type="STRING" id="29172.A0A0D8X6R3"/>
<evidence type="ECO:0000256" key="2">
    <source>
        <dbReference type="ARBA" id="ARBA00010239"/>
    </source>
</evidence>
<organism evidence="7 8">
    <name type="scientific">Dictyocaulus viviparus</name>
    <name type="common">Bovine lungworm</name>
    <dbReference type="NCBI Taxonomy" id="29172"/>
    <lineage>
        <taxon>Eukaryota</taxon>
        <taxon>Metazoa</taxon>
        <taxon>Ecdysozoa</taxon>
        <taxon>Nematoda</taxon>
        <taxon>Chromadorea</taxon>
        <taxon>Rhabditida</taxon>
        <taxon>Rhabditina</taxon>
        <taxon>Rhabditomorpha</taxon>
        <taxon>Strongyloidea</taxon>
        <taxon>Metastrongylidae</taxon>
        <taxon>Dictyocaulus</taxon>
    </lineage>
</organism>
<dbReference type="GO" id="GO:0000228">
    <property type="term" value="C:nuclear chromosome"/>
    <property type="evidence" value="ECO:0007669"/>
    <property type="project" value="InterPro"/>
</dbReference>
<feature type="domain" description="SWI/SNF Subunit INI1 DNA binding" evidence="6">
    <location>
        <begin position="11"/>
        <end position="98"/>
    </location>
</feature>
<reference evidence="7 8" key="1">
    <citation type="submission" date="2013-11" db="EMBL/GenBank/DDBJ databases">
        <title>Draft genome of the bovine lungworm Dictyocaulus viviparus.</title>
        <authorList>
            <person name="Mitreva M."/>
        </authorList>
    </citation>
    <scope>NUCLEOTIDE SEQUENCE [LARGE SCALE GENOMIC DNA]</scope>
    <source>
        <strain evidence="7 8">HannoverDv2000</strain>
    </source>
</reference>
<dbReference type="InterPro" id="IPR048664">
    <property type="entry name" value="INI1_DNA-bd"/>
</dbReference>
<keyword evidence="4" id="KW-0804">Transcription</keyword>
<dbReference type="GO" id="GO:0006338">
    <property type="term" value="P:chromatin remodeling"/>
    <property type="evidence" value="ECO:0007669"/>
    <property type="project" value="InterPro"/>
</dbReference>
<proteinExistence type="inferred from homology"/>
<dbReference type="Proteomes" id="UP000053766">
    <property type="component" value="Unassembled WGS sequence"/>
</dbReference>
<evidence type="ECO:0000256" key="1">
    <source>
        <dbReference type="ARBA" id="ARBA00004123"/>
    </source>
</evidence>
<evidence type="ECO:0000313" key="7">
    <source>
        <dbReference type="EMBL" id="KJH40220.1"/>
    </source>
</evidence>
<protein>
    <submittedName>
        <fullName evidence="7">SNF5 / SMARCB1 / INI1 protein</fullName>
    </submittedName>
</protein>
<evidence type="ECO:0000259" key="6">
    <source>
        <dbReference type="Pfam" id="PF21459"/>
    </source>
</evidence>
<evidence type="ECO:0000256" key="4">
    <source>
        <dbReference type="ARBA" id="ARBA00023163"/>
    </source>
</evidence>
<keyword evidence="3" id="KW-0805">Transcription regulation</keyword>
<evidence type="ECO:0000256" key="5">
    <source>
        <dbReference type="ARBA" id="ARBA00023242"/>
    </source>
</evidence>
<keyword evidence="5" id="KW-0539">Nucleus</keyword>
<gene>
    <name evidence="7" type="ORF">DICVIV_13839</name>
</gene>
<accession>A0A0D8X6R3</accession>
<dbReference type="InterPro" id="IPR006939">
    <property type="entry name" value="SNF5"/>
</dbReference>
<comment type="subcellular location">
    <subcellularLocation>
        <location evidence="1">Nucleus</location>
    </subcellularLocation>
</comment>
<dbReference type="Pfam" id="PF21459">
    <property type="entry name" value="INI1_DNA-bd"/>
    <property type="match status" value="1"/>
</dbReference>
<keyword evidence="8" id="KW-1185">Reference proteome</keyword>
<sequence length="241" mass="27374">MTISNATYGPRPRSFTMDDSGERYYIGSEVGAYLRLYRGTLYKKYPVLWRKVATVEDKEKLRQTARSQAFMHTNIIVFNKRLLRLVKAHEIDELLSGQEEKCRAATTTPAIPRVESGIAEIMCEDLDLPTSIFQPAIASAIYQKKLRLRSLPLDPNITDQRAIMKLNINVGNQSLVDQFEWDMSNPDNSPEQFARNLCAELGLGGKLTSAIAYSIRGQLQWNQKTYAFAESPQPTLECSFR</sequence>
<comment type="similarity">
    <text evidence="2">Belongs to the SNF5 family.</text>
</comment>
<dbReference type="PANTHER" id="PTHR10019">
    <property type="entry name" value="SNF5"/>
    <property type="match status" value="1"/>
</dbReference>
<reference evidence="8" key="2">
    <citation type="journal article" date="2016" name="Sci. Rep.">
        <title>Dictyocaulus viviparus genome, variome and transcriptome elucidate lungworm biology and support future intervention.</title>
        <authorList>
            <person name="McNulty S.N."/>
            <person name="Strube C."/>
            <person name="Rosa B.A."/>
            <person name="Martin J.C."/>
            <person name="Tyagi R."/>
            <person name="Choi Y.J."/>
            <person name="Wang Q."/>
            <person name="Hallsworth Pepin K."/>
            <person name="Zhang X."/>
            <person name="Ozersky P."/>
            <person name="Wilson R.K."/>
            <person name="Sternberg P.W."/>
            <person name="Gasser R.B."/>
            <person name="Mitreva M."/>
        </authorList>
    </citation>
    <scope>NUCLEOTIDE SEQUENCE [LARGE SCALE GENOMIC DNA]</scope>
    <source>
        <strain evidence="8">HannoverDv2000</strain>
    </source>
</reference>
<evidence type="ECO:0000313" key="8">
    <source>
        <dbReference type="Proteomes" id="UP000053766"/>
    </source>
</evidence>